<reference evidence="2 3" key="1">
    <citation type="submission" date="2024-10" db="EMBL/GenBank/DDBJ databases">
        <title>Updated reference genomes for cyclostephanoid diatoms.</title>
        <authorList>
            <person name="Roberts W.R."/>
            <person name="Alverson A.J."/>
        </authorList>
    </citation>
    <scope>NUCLEOTIDE SEQUENCE [LARGE SCALE GENOMIC DNA]</scope>
    <source>
        <strain evidence="2 3">AJA276-08</strain>
    </source>
</reference>
<comment type="caution">
    <text evidence="2">The sequence shown here is derived from an EMBL/GenBank/DDBJ whole genome shotgun (WGS) entry which is preliminary data.</text>
</comment>
<dbReference type="Pfam" id="PF04969">
    <property type="entry name" value="CS"/>
    <property type="match status" value="1"/>
</dbReference>
<dbReference type="SUPFAM" id="SSF49764">
    <property type="entry name" value="HSP20-like chaperones"/>
    <property type="match status" value="1"/>
</dbReference>
<protein>
    <recommendedName>
        <fullName evidence="1">CS domain-containing protein</fullName>
    </recommendedName>
</protein>
<evidence type="ECO:0000313" key="2">
    <source>
        <dbReference type="EMBL" id="KAL3764529.1"/>
    </source>
</evidence>
<dbReference type="AlphaFoldDB" id="A0ABD3MKR3"/>
<accession>A0ABD3MKR3</accession>
<name>A0ABD3MKR3_9STRA</name>
<sequence length="136" mass="14833">MSKSNITNYAFVDEDARVKVYVELPGVGNCPDENISLDFTERSVCLTVKNYAPPPSAKARVDDASDELVADTTAAAPDAAEVVEEEAQRRGGGEDRCLSFGRLYAEIENATYRKKADRVIITLTKKDDTAWSAVIA</sequence>
<dbReference type="Proteomes" id="UP001530315">
    <property type="component" value="Unassembled WGS sequence"/>
</dbReference>
<evidence type="ECO:0000313" key="3">
    <source>
        <dbReference type="Proteomes" id="UP001530315"/>
    </source>
</evidence>
<proteinExistence type="predicted"/>
<gene>
    <name evidence="2" type="ORF">ACHAW5_004793</name>
</gene>
<dbReference type="PANTHER" id="PTHR13164:SF6">
    <property type="entry name" value="CS DOMAIN-CONTAINING PROTEIN"/>
    <property type="match status" value="1"/>
</dbReference>
<dbReference type="InterPro" id="IPR008978">
    <property type="entry name" value="HSP20-like_chaperone"/>
</dbReference>
<dbReference type="EMBL" id="JALLAZ020001770">
    <property type="protein sequence ID" value="KAL3764529.1"/>
    <property type="molecule type" value="Genomic_DNA"/>
</dbReference>
<dbReference type="InterPro" id="IPR052289">
    <property type="entry name" value="Calcyclin-binding_UBL-bridge"/>
</dbReference>
<dbReference type="InterPro" id="IPR007052">
    <property type="entry name" value="CS_dom"/>
</dbReference>
<keyword evidence="3" id="KW-1185">Reference proteome</keyword>
<feature type="domain" description="CS" evidence="1">
    <location>
        <begin position="8"/>
        <end position="124"/>
    </location>
</feature>
<organism evidence="2 3">
    <name type="scientific">Stephanodiscus triporus</name>
    <dbReference type="NCBI Taxonomy" id="2934178"/>
    <lineage>
        <taxon>Eukaryota</taxon>
        <taxon>Sar</taxon>
        <taxon>Stramenopiles</taxon>
        <taxon>Ochrophyta</taxon>
        <taxon>Bacillariophyta</taxon>
        <taxon>Coscinodiscophyceae</taxon>
        <taxon>Thalassiosirophycidae</taxon>
        <taxon>Stephanodiscales</taxon>
        <taxon>Stephanodiscaceae</taxon>
        <taxon>Stephanodiscus</taxon>
    </lineage>
</organism>
<evidence type="ECO:0000259" key="1">
    <source>
        <dbReference type="Pfam" id="PF04969"/>
    </source>
</evidence>
<dbReference type="Gene3D" id="2.60.40.790">
    <property type="match status" value="1"/>
</dbReference>
<dbReference type="PANTHER" id="PTHR13164">
    <property type="entry name" value="CALICYLIN BINDING PROTEIN"/>
    <property type="match status" value="1"/>
</dbReference>